<dbReference type="PANTHER" id="PTHR11941">
    <property type="entry name" value="ENOYL-COA HYDRATASE-RELATED"/>
    <property type="match status" value="1"/>
</dbReference>
<dbReference type="InterPro" id="IPR001753">
    <property type="entry name" value="Enoyl-CoA_hydra/iso"/>
</dbReference>
<sequence length="311" mass="32656">MNSTLSPIRLSLRATSLLTPLPLRLARAYSTPTSTLKITTLPAPSTGNIKIISLNRPSARNAISRQLLSDLSASIESIHAESLSSSSSTSSSTRAVILSSESDACFCAGADLKERLGMSPEETSAFLAKLRSTFARLAALPVPTISAIGSTAFGGGLELALCTHFRVFSANSVVALPETRLAIIPGAGGTYRLPAVIGQARARDLILTGRRVAGPEAYFLGLCDRLVEVEEGEVKSEGVVRGKVLDAAVQLARDICEGGPVAIKAAMEAVDNCGLGQEAENAAYEKVLGTKDRLEALKAFGEKRKPVFSGR</sequence>
<dbReference type="AlphaFoldDB" id="A0A9P4IYP8"/>
<dbReference type="GO" id="GO:0016829">
    <property type="term" value="F:lyase activity"/>
    <property type="evidence" value="ECO:0007669"/>
    <property type="project" value="UniProtKB-KW"/>
</dbReference>
<name>A0A9P4IYP8_9PEZI</name>
<evidence type="ECO:0000256" key="1">
    <source>
        <dbReference type="ARBA" id="ARBA00005254"/>
    </source>
</evidence>
<keyword evidence="5" id="KW-1185">Reference proteome</keyword>
<dbReference type="GO" id="GO:0005739">
    <property type="term" value="C:mitochondrion"/>
    <property type="evidence" value="ECO:0007669"/>
    <property type="project" value="TreeGrafter"/>
</dbReference>
<accession>A0A9P4IYP8</accession>
<proteinExistence type="inferred from homology"/>
<dbReference type="OrthoDB" id="410701at2759"/>
<dbReference type="SUPFAM" id="SSF52096">
    <property type="entry name" value="ClpP/crotonase"/>
    <property type="match status" value="1"/>
</dbReference>
<dbReference type="PANTHER" id="PTHR11941:SF171">
    <property type="entry name" value="SD19268P"/>
    <property type="match status" value="1"/>
</dbReference>
<protein>
    <submittedName>
        <fullName evidence="4">ClpP/crotonase</fullName>
    </submittedName>
</protein>
<dbReference type="Gene3D" id="3.90.226.10">
    <property type="entry name" value="2-enoyl-CoA Hydratase, Chain A, domain 1"/>
    <property type="match status" value="1"/>
</dbReference>
<dbReference type="CDD" id="cd06558">
    <property type="entry name" value="crotonase-like"/>
    <property type="match status" value="1"/>
</dbReference>
<dbReference type="Pfam" id="PF00378">
    <property type="entry name" value="ECH_1"/>
    <property type="match status" value="1"/>
</dbReference>
<evidence type="ECO:0000256" key="3">
    <source>
        <dbReference type="ARBA" id="ARBA00023239"/>
    </source>
</evidence>
<dbReference type="EMBL" id="ML996090">
    <property type="protein sequence ID" value="KAF2150257.1"/>
    <property type="molecule type" value="Genomic_DNA"/>
</dbReference>
<gene>
    <name evidence="4" type="ORF">K461DRAFT_230582</name>
</gene>
<dbReference type="FunFam" id="3.90.226.10:FF:000058">
    <property type="entry name" value="Enoyl-CoA hydratase/isomerase family protein"/>
    <property type="match status" value="1"/>
</dbReference>
<evidence type="ECO:0000313" key="4">
    <source>
        <dbReference type="EMBL" id="KAF2150257.1"/>
    </source>
</evidence>
<comment type="similarity">
    <text evidence="1">Belongs to the enoyl-CoA hydratase/isomerase family.</text>
</comment>
<organism evidence="4 5">
    <name type="scientific">Myriangium duriaei CBS 260.36</name>
    <dbReference type="NCBI Taxonomy" id="1168546"/>
    <lineage>
        <taxon>Eukaryota</taxon>
        <taxon>Fungi</taxon>
        <taxon>Dikarya</taxon>
        <taxon>Ascomycota</taxon>
        <taxon>Pezizomycotina</taxon>
        <taxon>Dothideomycetes</taxon>
        <taxon>Dothideomycetidae</taxon>
        <taxon>Myriangiales</taxon>
        <taxon>Myriangiaceae</taxon>
        <taxon>Myriangium</taxon>
    </lineage>
</organism>
<dbReference type="Gene3D" id="1.10.12.10">
    <property type="entry name" value="Lyase 2-enoyl-coa Hydratase, Chain A, domain 2"/>
    <property type="match status" value="1"/>
</dbReference>
<reference evidence="4" key="1">
    <citation type="journal article" date="2020" name="Stud. Mycol.">
        <title>101 Dothideomycetes genomes: a test case for predicting lifestyles and emergence of pathogens.</title>
        <authorList>
            <person name="Haridas S."/>
            <person name="Albert R."/>
            <person name="Binder M."/>
            <person name="Bloem J."/>
            <person name="Labutti K."/>
            <person name="Salamov A."/>
            <person name="Andreopoulos B."/>
            <person name="Baker S."/>
            <person name="Barry K."/>
            <person name="Bills G."/>
            <person name="Bluhm B."/>
            <person name="Cannon C."/>
            <person name="Castanera R."/>
            <person name="Culley D."/>
            <person name="Daum C."/>
            <person name="Ezra D."/>
            <person name="Gonzalez J."/>
            <person name="Henrissat B."/>
            <person name="Kuo A."/>
            <person name="Liang C."/>
            <person name="Lipzen A."/>
            <person name="Lutzoni F."/>
            <person name="Magnuson J."/>
            <person name="Mondo S."/>
            <person name="Nolan M."/>
            <person name="Ohm R."/>
            <person name="Pangilinan J."/>
            <person name="Park H.-J."/>
            <person name="Ramirez L."/>
            <person name="Alfaro M."/>
            <person name="Sun H."/>
            <person name="Tritt A."/>
            <person name="Yoshinaga Y."/>
            <person name="Zwiers L.-H."/>
            <person name="Turgeon B."/>
            <person name="Goodwin S."/>
            <person name="Spatafora J."/>
            <person name="Crous P."/>
            <person name="Grigoriev I."/>
        </authorList>
    </citation>
    <scope>NUCLEOTIDE SEQUENCE</scope>
    <source>
        <strain evidence="4">CBS 260.36</strain>
    </source>
</reference>
<dbReference type="GO" id="GO:0006635">
    <property type="term" value="P:fatty acid beta-oxidation"/>
    <property type="evidence" value="ECO:0007669"/>
    <property type="project" value="TreeGrafter"/>
</dbReference>
<evidence type="ECO:0000313" key="5">
    <source>
        <dbReference type="Proteomes" id="UP000799439"/>
    </source>
</evidence>
<dbReference type="InterPro" id="IPR029045">
    <property type="entry name" value="ClpP/crotonase-like_dom_sf"/>
</dbReference>
<dbReference type="InterPro" id="IPR014748">
    <property type="entry name" value="Enoyl-CoA_hydra_C"/>
</dbReference>
<dbReference type="Proteomes" id="UP000799439">
    <property type="component" value="Unassembled WGS sequence"/>
</dbReference>
<keyword evidence="2" id="KW-0843">Virulence</keyword>
<evidence type="ECO:0000256" key="2">
    <source>
        <dbReference type="ARBA" id="ARBA00023026"/>
    </source>
</evidence>
<comment type="caution">
    <text evidence="4">The sequence shown here is derived from an EMBL/GenBank/DDBJ whole genome shotgun (WGS) entry which is preliminary data.</text>
</comment>
<keyword evidence="3" id="KW-0456">Lyase</keyword>